<dbReference type="PANTHER" id="PTHR30531">
    <property type="entry name" value="FLAGELLAR BIOSYNTHETIC PROTEIN FLHB"/>
    <property type="match status" value="1"/>
</dbReference>
<proteinExistence type="inferred from homology"/>
<gene>
    <name evidence="4" type="primary">flhB</name>
    <name evidence="4" type="ORF">GCM10007350_20430</name>
</gene>
<evidence type="ECO:0000256" key="3">
    <source>
        <dbReference type="SAM" id="Phobius"/>
    </source>
</evidence>
<reference evidence="5" key="1">
    <citation type="journal article" date="2019" name="Int. J. Syst. Evol. Microbiol.">
        <title>The Global Catalogue of Microorganisms (GCM) 10K type strain sequencing project: providing services to taxonomists for standard genome sequencing and annotation.</title>
        <authorList>
            <consortium name="The Broad Institute Genomics Platform"/>
            <consortium name="The Broad Institute Genome Sequencing Center for Infectious Disease"/>
            <person name="Wu L."/>
            <person name="Ma J."/>
        </authorList>
    </citation>
    <scope>NUCLEOTIDE SEQUENCE [LARGE SCALE GENOMIC DNA]</scope>
    <source>
        <strain evidence="5">KCTC 23701</strain>
    </source>
</reference>
<accession>A0ABQ3H1T0</accession>
<keyword evidence="5" id="KW-1185">Reference proteome</keyword>
<keyword evidence="3" id="KW-1133">Transmembrane helix</keyword>
<dbReference type="EMBL" id="BMYO01000005">
    <property type="protein sequence ID" value="GHD63295.1"/>
    <property type="molecule type" value="Genomic_DNA"/>
</dbReference>
<evidence type="ECO:0000256" key="1">
    <source>
        <dbReference type="ARBA" id="ARBA00010690"/>
    </source>
</evidence>
<sequence>MAEASSADKSEKASAQKLRKAREQGQVARSRDVATAIGIFASLKLLLVLMPGYLEDFRRLFVLSFANVSGDGALDNSWSALFPVTMWLLVKMVLPLCVVPLAAIIAGMIPGGWVFNASHWLPKFERMNPLANLGRMVSAKHYSQVGLSILKAVVLGALIWHVCTSRVGDFLQLQGLPLGLAIARGADLLMDSIMLLCLIFIAFALIDLPVQILLFLRSQRMTKQEQKDEYKTSEGRPEVRNRIRQLQRQIAQRSLRKAVPGADVVIVNPTHYSVALKYDENRAEAPFVVAKGVDEMALYIRELAKEHDIEVLPLPPLARAIYHTSQVNQQIPAALYNAVAQVLTYVLQLDAFRHGRRKSQPAMPTDFTIPEDLLPKART</sequence>
<dbReference type="Proteomes" id="UP000604737">
    <property type="component" value="Unassembled WGS sequence"/>
</dbReference>
<protein>
    <submittedName>
        <fullName evidence="4">Flagellar biosynthesis protein FlhB</fullName>
    </submittedName>
</protein>
<evidence type="ECO:0000313" key="4">
    <source>
        <dbReference type="EMBL" id="GHD63295.1"/>
    </source>
</evidence>
<dbReference type="RefSeq" id="WP_189460454.1">
    <property type="nucleotide sequence ID" value="NZ_BMYO01000005.1"/>
</dbReference>
<keyword evidence="4" id="KW-0966">Cell projection</keyword>
<name>A0ABQ3H1T0_9NEIS</name>
<dbReference type="Gene3D" id="6.10.250.2080">
    <property type="match status" value="1"/>
</dbReference>
<dbReference type="Gene3D" id="3.40.1690.10">
    <property type="entry name" value="secretion proteins EscU"/>
    <property type="match status" value="1"/>
</dbReference>
<dbReference type="PRINTS" id="PR00950">
    <property type="entry name" value="TYPE3IMSPROT"/>
</dbReference>
<feature type="transmembrane region" description="Helical" evidence="3">
    <location>
        <begin position="142"/>
        <end position="162"/>
    </location>
</feature>
<comment type="similarity">
    <text evidence="1">Belongs to the type III secretion exporter family.</text>
</comment>
<feature type="region of interest" description="Disordered" evidence="2">
    <location>
        <begin position="357"/>
        <end position="379"/>
    </location>
</feature>
<feature type="transmembrane region" description="Helical" evidence="3">
    <location>
        <begin position="193"/>
        <end position="216"/>
    </location>
</feature>
<dbReference type="PANTHER" id="PTHR30531:SF12">
    <property type="entry name" value="FLAGELLAR BIOSYNTHETIC PROTEIN FLHB"/>
    <property type="match status" value="1"/>
</dbReference>
<dbReference type="Pfam" id="PF01312">
    <property type="entry name" value="Bac_export_2"/>
    <property type="match status" value="1"/>
</dbReference>
<keyword evidence="3" id="KW-0812">Transmembrane</keyword>
<evidence type="ECO:0000313" key="5">
    <source>
        <dbReference type="Proteomes" id="UP000604737"/>
    </source>
</evidence>
<feature type="transmembrane region" description="Helical" evidence="3">
    <location>
        <begin position="33"/>
        <end position="54"/>
    </location>
</feature>
<evidence type="ECO:0000256" key="2">
    <source>
        <dbReference type="SAM" id="MobiDB-lite"/>
    </source>
</evidence>
<dbReference type="InterPro" id="IPR029025">
    <property type="entry name" value="T3SS_substrate_exporter_C"/>
</dbReference>
<dbReference type="InterPro" id="IPR006135">
    <property type="entry name" value="T3SS_substrate_exporter"/>
</dbReference>
<keyword evidence="4" id="KW-0969">Cilium</keyword>
<keyword evidence="3" id="KW-0472">Membrane</keyword>
<comment type="caution">
    <text evidence="4">The sequence shown here is derived from an EMBL/GenBank/DDBJ whole genome shotgun (WGS) entry which is preliminary data.</text>
</comment>
<dbReference type="SUPFAM" id="SSF160544">
    <property type="entry name" value="EscU C-terminal domain-like"/>
    <property type="match status" value="1"/>
</dbReference>
<feature type="transmembrane region" description="Helical" evidence="3">
    <location>
        <begin position="92"/>
        <end position="121"/>
    </location>
</feature>
<organism evidence="4 5">
    <name type="scientific">Jeongeupia chitinilytica</name>
    <dbReference type="NCBI Taxonomy" id="1041641"/>
    <lineage>
        <taxon>Bacteria</taxon>
        <taxon>Pseudomonadati</taxon>
        <taxon>Pseudomonadota</taxon>
        <taxon>Betaproteobacteria</taxon>
        <taxon>Neisseriales</taxon>
        <taxon>Chitinibacteraceae</taxon>
        <taxon>Jeongeupia</taxon>
    </lineage>
</organism>
<keyword evidence="4" id="KW-0282">Flagellum</keyword>